<keyword evidence="3" id="KW-1185">Reference proteome</keyword>
<dbReference type="EMBL" id="OAOQ01000007">
    <property type="protein sequence ID" value="SNX71024.1"/>
    <property type="molecule type" value="Genomic_DNA"/>
</dbReference>
<protein>
    <submittedName>
        <fullName evidence="2">Uncharacterized protein</fullName>
    </submittedName>
</protein>
<evidence type="ECO:0000313" key="2">
    <source>
        <dbReference type="EMBL" id="SNX71024.1"/>
    </source>
</evidence>
<dbReference type="OrthoDB" id="7851333at2"/>
<dbReference type="Proteomes" id="UP000219467">
    <property type="component" value="Unassembled WGS sequence"/>
</dbReference>
<organism evidence="2 3">
    <name type="scientific">Cereibacter ovatus</name>
    <dbReference type="NCBI Taxonomy" id="439529"/>
    <lineage>
        <taxon>Bacteria</taxon>
        <taxon>Pseudomonadati</taxon>
        <taxon>Pseudomonadota</taxon>
        <taxon>Alphaproteobacteria</taxon>
        <taxon>Rhodobacterales</taxon>
        <taxon>Paracoccaceae</taxon>
        <taxon>Cereibacter</taxon>
    </lineage>
</organism>
<reference evidence="3" key="1">
    <citation type="submission" date="2017-08" db="EMBL/GenBank/DDBJ databases">
        <authorList>
            <person name="Varghese N."/>
            <person name="Submissions S."/>
        </authorList>
    </citation>
    <scope>NUCLEOTIDE SEQUENCE [LARGE SCALE GENOMIC DNA]</scope>
    <source>
        <strain evidence="3">JA234</strain>
    </source>
</reference>
<dbReference type="RefSeq" id="WP_097030558.1">
    <property type="nucleotide sequence ID" value="NZ_OAOQ01000007.1"/>
</dbReference>
<proteinExistence type="predicted"/>
<evidence type="ECO:0000256" key="1">
    <source>
        <dbReference type="SAM" id="Phobius"/>
    </source>
</evidence>
<keyword evidence="1" id="KW-1133">Transmembrane helix</keyword>
<feature type="transmembrane region" description="Helical" evidence="1">
    <location>
        <begin position="37"/>
        <end position="58"/>
    </location>
</feature>
<sequence length="187" mass="19464">MTFLRPEARATLTRWREPAAAAGALAAGLWLASLGGWLMVPLGAVVVLAAAGWGLVALRRMRFVGPASAPGVVEVDEGQVGYLGPGSGGFVALADTDELRLLTLHGQRLWRLGQSDGQVLLIPVGARGAERLFDAFATLPGIEITALLAALDAPPAPAFGGNVISLSSERPGTGRLIWRRPARAVLT</sequence>
<name>A0A285CU34_9RHOB</name>
<keyword evidence="1" id="KW-0812">Transmembrane</keyword>
<evidence type="ECO:0000313" key="3">
    <source>
        <dbReference type="Proteomes" id="UP000219467"/>
    </source>
</evidence>
<dbReference type="AlphaFoldDB" id="A0A285CU34"/>
<gene>
    <name evidence="2" type="ORF">SAMN05878503_107139</name>
</gene>
<accession>A0A285CU34</accession>
<keyword evidence="1" id="KW-0472">Membrane</keyword>